<feature type="compositionally biased region" description="Basic and acidic residues" evidence="2">
    <location>
        <begin position="1195"/>
        <end position="1216"/>
    </location>
</feature>
<gene>
    <name evidence="5" type="ORF">FNV43_RR20338</name>
</gene>
<dbReference type="PANTHER" id="PTHR45766:SF5">
    <property type="entry name" value="SNF2 DOMAIN-CONTAINING PROTEIN _ HELICASE DOMAIN-CONTAINING PROTEIN _ HNH ENDONUCLEASE DOMAIN-CONTAINING PROTEIN"/>
    <property type="match status" value="1"/>
</dbReference>
<dbReference type="Pfam" id="PF00271">
    <property type="entry name" value="Helicase_C"/>
    <property type="match status" value="1"/>
</dbReference>
<reference evidence="5" key="1">
    <citation type="submission" date="2020-03" db="EMBL/GenBank/DDBJ databases">
        <title>A high-quality chromosome-level genome assembly of a woody plant with both climbing and erect habits, Rhamnella rubrinervis.</title>
        <authorList>
            <person name="Lu Z."/>
            <person name="Yang Y."/>
            <person name="Zhu X."/>
            <person name="Sun Y."/>
        </authorList>
    </citation>
    <scope>NUCLEOTIDE SEQUENCE</scope>
    <source>
        <strain evidence="5">BYM</strain>
        <tissue evidence="5">Leaf</tissue>
    </source>
</reference>
<dbReference type="SMART" id="SM00490">
    <property type="entry name" value="HELICc"/>
    <property type="match status" value="1"/>
</dbReference>
<feature type="domain" description="Helicase C-terminal" evidence="4">
    <location>
        <begin position="518"/>
        <end position="673"/>
    </location>
</feature>
<dbReference type="InterPro" id="IPR027417">
    <property type="entry name" value="P-loop_NTPase"/>
</dbReference>
<dbReference type="Gene3D" id="1.10.30.50">
    <property type="match status" value="1"/>
</dbReference>
<dbReference type="GO" id="GO:0006281">
    <property type="term" value="P:DNA repair"/>
    <property type="evidence" value="ECO:0007669"/>
    <property type="project" value="TreeGrafter"/>
</dbReference>
<dbReference type="GO" id="GO:0008270">
    <property type="term" value="F:zinc ion binding"/>
    <property type="evidence" value="ECO:0007669"/>
    <property type="project" value="InterPro"/>
</dbReference>
<dbReference type="SMART" id="SM00487">
    <property type="entry name" value="DEXDc"/>
    <property type="match status" value="1"/>
</dbReference>
<dbReference type="PANTHER" id="PTHR45766">
    <property type="entry name" value="DNA ANNEALING HELICASE AND ENDONUCLEASE ZRANB3 FAMILY MEMBER"/>
    <property type="match status" value="1"/>
</dbReference>
<dbReference type="InterPro" id="IPR003615">
    <property type="entry name" value="HNH_nuc"/>
</dbReference>
<dbReference type="InterPro" id="IPR038718">
    <property type="entry name" value="SNF2-like_sf"/>
</dbReference>
<evidence type="ECO:0000313" key="5">
    <source>
        <dbReference type="EMBL" id="KAF3437582.1"/>
    </source>
</evidence>
<dbReference type="InterPro" id="IPR001650">
    <property type="entry name" value="Helicase_C-like"/>
</dbReference>
<dbReference type="GO" id="GO:0004520">
    <property type="term" value="F:DNA endonuclease activity"/>
    <property type="evidence" value="ECO:0007669"/>
    <property type="project" value="TreeGrafter"/>
</dbReference>
<dbReference type="Proteomes" id="UP000796880">
    <property type="component" value="Unassembled WGS sequence"/>
</dbReference>
<dbReference type="GO" id="GO:0003676">
    <property type="term" value="F:nucleic acid binding"/>
    <property type="evidence" value="ECO:0007669"/>
    <property type="project" value="InterPro"/>
</dbReference>
<evidence type="ECO:0000313" key="6">
    <source>
        <dbReference type="Proteomes" id="UP000796880"/>
    </source>
</evidence>
<evidence type="ECO:0000256" key="1">
    <source>
        <dbReference type="ARBA" id="ARBA00022801"/>
    </source>
</evidence>
<dbReference type="GO" id="GO:0031297">
    <property type="term" value="P:replication fork processing"/>
    <property type="evidence" value="ECO:0007669"/>
    <property type="project" value="TreeGrafter"/>
</dbReference>
<feature type="region of interest" description="Disordered" evidence="2">
    <location>
        <begin position="1184"/>
        <end position="1222"/>
    </location>
</feature>
<accession>A0A8K0DU80</accession>
<dbReference type="FunFam" id="3.40.50.10810:FF:000065">
    <property type="entry name" value="SNF2 DNA repair protein, putative"/>
    <property type="match status" value="1"/>
</dbReference>
<dbReference type="CDD" id="cd18793">
    <property type="entry name" value="SF2_C_SNF"/>
    <property type="match status" value="1"/>
</dbReference>
<keyword evidence="6" id="KW-1185">Reference proteome</keyword>
<evidence type="ECO:0008006" key="7">
    <source>
        <dbReference type="Google" id="ProtNLM"/>
    </source>
</evidence>
<evidence type="ECO:0000259" key="3">
    <source>
        <dbReference type="PROSITE" id="PS51192"/>
    </source>
</evidence>
<feature type="domain" description="Helicase ATP-binding" evidence="3">
    <location>
        <begin position="219"/>
        <end position="392"/>
    </location>
</feature>
<comment type="caution">
    <text evidence="5">The sequence shown here is derived from an EMBL/GenBank/DDBJ whole genome shotgun (WGS) entry which is preliminary data.</text>
</comment>
<dbReference type="Pfam" id="PF01844">
    <property type="entry name" value="HNH"/>
    <property type="match status" value="1"/>
</dbReference>
<dbReference type="CDD" id="cd00085">
    <property type="entry name" value="HNHc"/>
    <property type="match status" value="1"/>
</dbReference>
<dbReference type="InterPro" id="IPR002711">
    <property type="entry name" value="HNH"/>
</dbReference>
<dbReference type="GO" id="GO:0043596">
    <property type="term" value="C:nuclear replication fork"/>
    <property type="evidence" value="ECO:0007669"/>
    <property type="project" value="TreeGrafter"/>
</dbReference>
<dbReference type="Pfam" id="PF00176">
    <property type="entry name" value="SNF2-rel_dom"/>
    <property type="match status" value="1"/>
</dbReference>
<dbReference type="EMBL" id="VOIH02000009">
    <property type="protein sequence ID" value="KAF3437582.1"/>
    <property type="molecule type" value="Genomic_DNA"/>
</dbReference>
<protein>
    <recommendedName>
        <fullName evidence="7">DNA annealing helicase and endonuclease ZRANB3</fullName>
    </recommendedName>
</protein>
<evidence type="ECO:0000259" key="4">
    <source>
        <dbReference type="PROSITE" id="PS51194"/>
    </source>
</evidence>
<dbReference type="Gene3D" id="3.40.50.300">
    <property type="entry name" value="P-loop containing nucleotide triphosphate hydrolases"/>
    <property type="match status" value="1"/>
</dbReference>
<organism evidence="5 6">
    <name type="scientific">Rhamnella rubrinervis</name>
    <dbReference type="NCBI Taxonomy" id="2594499"/>
    <lineage>
        <taxon>Eukaryota</taxon>
        <taxon>Viridiplantae</taxon>
        <taxon>Streptophyta</taxon>
        <taxon>Embryophyta</taxon>
        <taxon>Tracheophyta</taxon>
        <taxon>Spermatophyta</taxon>
        <taxon>Magnoliopsida</taxon>
        <taxon>eudicotyledons</taxon>
        <taxon>Gunneridae</taxon>
        <taxon>Pentapetalae</taxon>
        <taxon>rosids</taxon>
        <taxon>fabids</taxon>
        <taxon>Rosales</taxon>
        <taxon>Rhamnaceae</taxon>
        <taxon>rhamnoid group</taxon>
        <taxon>Rhamneae</taxon>
        <taxon>Rhamnella</taxon>
    </lineage>
</organism>
<proteinExistence type="predicted"/>
<dbReference type="Gene3D" id="3.40.50.10810">
    <property type="entry name" value="Tandem AAA-ATPase domain"/>
    <property type="match status" value="1"/>
</dbReference>
<evidence type="ECO:0000256" key="2">
    <source>
        <dbReference type="SAM" id="MobiDB-lite"/>
    </source>
</evidence>
<dbReference type="PROSITE" id="PS51192">
    <property type="entry name" value="HELICASE_ATP_BIND_1"/>
    <property type="match status" value="1"/>
</dbReference>
<dbReference type="AlphaFoldDB" id="A0A8K0DU80"/>
<dbReference type="InterPro" id="IPR000330">
    <property type="entry name" value="SNF2_N"/>
</dbReference>
<dbReference type="InterPro" id="IPR014001">
    <property type="entry name" value="Helicase_ATP-bd"/>
</dbReference>
<keyword evidence="1" id="KW-0378">Hydrolase</keyword>
<dbReference type="OrthoDB" id="2801544at2759"/>
<dbReference type="GO" id="GO:0016787">
    <property type="term" value="F:hydrolase activity"/>
    <property type="evidence" value="ECO:0007669"/>
    <property type="project" value="UniProtKB-KW"/>
</dbReference>
<feature type="compositionally biased region" description="Basic and acidic residues" evidence="2">
    <location>
        <begin position="790"/>
        <end position="799"/>
    </location>
</feature>
<dbReference type="GO" id="GO:0005524">
    <property type="term" value="F:ATP binding"/>
    <property type="evidence" value="ECO:0007669"/>
    <property type="project" value="InterPro"/>
</dbReference>
<sequence length="1222" mass="137058">MEITEEQRKRAEANRLAAIAKRKALNESSNQQHQNDHWNLFKCRKLYRELAPTIPDHSFPNQPLELVQIDPNSDTHLPERFRVKLEICSPDSFSVTPLALQGFAYPGEEGCLQRLSDCLSNVMPSHYTQNHGGGKACVYKLGDYRTILKCLKSAKNVEIEEIPWATFNVIDKLSHSFVMGQWTPSRPEHLSDDKVDELIGKLPKMLLDALLPFQLDGVKFGLQRGGRCLIADEMGLGKTLQAIAIACCFMSEGSVLVVCPAVLRFTWAEELERWLPSCLPADIHLASAYYFLAPVFGHQNNPAHLKTCPRVVVISYNMLQRLRKSMLEREWALLIVDESHHVRCTKKASEPEEIKAVLDMASKVKRIVLLSGTPSLSRPGLLGETKYEFAKTYCDVKFVQGVQGKTFQDFSKGTRLEELNVLLKQTVMIRRLKDHVLVQLPPKRRQIIRVLLKRSDIVSAKEALGMVNYDAFERSALEDVSTDNLDVSDDGAGCCKSGELSHQELGIAKLSGFREWLSIHSLVADSDSSSNKMIIFAHHHKVLDGVQEFICEKGIGFVRIDGSTLARDRQSAVLSFKSSTEVNVAIIGITAGGVGVDFSSAQHVVFLELPQSPSLMLQAEDRAHRRGQKNAVNIYVFCAKDTIDESHWKNLNKSLHCVSSATNGKYDAIQEIEVEGVYFLETFDRTNSCEDSILENTECSELSAQLLRLQDSCLLEDTKPSEACNELVKTVNRSEEQSIRDVSSSGTENCLKKAFMLSGVEVDEGSVLEGNFKGHASQSKNREAGAVSSKLDKSSEGEDELEKIIEAKENISKQIDSLRFEVSQYTGRIHLYSCISGTDSRPRPLFLNFRPEEAESPSSPSADNEEQTVTIPLKDNPTYRHAVLAFINDWNKLRPVEQKKLIGKPLQLPLNVELCYLNEGVNHNKVGLLKGGSKRRSTPFFEISKPLPSNAVWKKVLLRTGRGKKDKEYTQGWTLTDEPLCKLCQELCKSSNAKTPEFFEDLFCNLSCYEEYRIRTSNRSLRQELFQLENGVCANCHLDCHKLVEYIRPLSLAMRREYLEKVAPRVAEQKKLVDKLVKDPTEGNAWHADHIIPVYKGGGECSLENMRTLCVACHSDVTKAQCAERRLTRAKAKKQLKVVMSGLKDAHNVERADTNMKDIEYLKMQEDAIEDELLVKVPGSAYTSANHDMGAGSESFKESSHSERIPSVEGKAKDIDPIQAFA</sequence>
<dbReference type="InterPro" id="IPR049730">
    <property type="entry name" value="SNF2/RAD54-like_C"/>
</dbReference>
<feature type="region of interest" description="Disordered" evidence="2">
    <location>
        <begin position="773"/>
        <end position="799"/>
    </location>
</feature>
<dbReference type="SUPFAM" id="SSF52540">
    <property type="entry name" value="P-loop containing nucleoside triphosphate hydrolases"/>
    <property type="match status" value="2"/>
</dbReference>
<dbReference type="SMART" id="SM00507">
    <property type="entry name" value="HNHc"/>
    <property type="match status" value="1"/>
</dbReference>
<dbReference type="PROSITE" id="PS51194">
    <property type="entry name" value="HELICASE_CTER"/>
    <property type="match status" value="1"/>
</dbReference>
<name>A0A8K0DU80_9ROSA</name>